<keyword evidence="1" id="KW-0812">Transmembrane</keyword>
<keyword evidence="1" id="KW-0472">Membrane</keyword>
<name>A0ABM8VNQ5_9BACL</name>
<reference evidence="3 4" key="1">
    <citation type="submission" date="2021-06" db="EMBL/GenBank/DDBJ databases">
        <authorList>
            <person name="Criscuolo A."/>
        </authorList>
    </citation>
    <scope>NUCLEOTIDE SEQUENCE [LARGE SCALE GENOMIC DNA]</scope>
    <source>
        <strain evidence="4">CIP 111802</strain>
    </source>
</reference>
<dbReference type="RefSeq" id="WP_218101273.1">
    <property type="nucleotide sequence ID" value="NZ_CAJVCE010000016.1"/>
</dbReference>
<feature type="transmembrane region" description="Helical" evidence="1">
    <location>
        <begin position="20"/>
        <end position="36"/>
    </location>
</feature>
<accession>A0ABM8VNQ5</accession>
<comment type="caution">
    <text evidence="3">The sequence shown here is derived from an EMBL/GenBank/DDBJ whole genome shotgun (WGS) entry which is preliminary data.</text>
</comment>
<feature type="domain" description="DUF4352" evidence="2">
    <location>
        <begin position="81"/>
        <end position="205"/>
    </location>
</feature>
<keyword evidence="1" id="KW-1133">Transmembrane helix</keyword>
<organism evidence="3 4">
    <name type="scientific">Paenibacillus allorhizosphaerae</name>
    <dbReference type="NCBI Taxonomy" id="2849866"/>
    <lineage>
        <taxon>Bacteria</taxon>
        <taxon>Bacillati</taxon>
        <taxon>Bacillota</taxon>
        <taxon>Bacilli</taxon>
        <taxon>Bacillales</taxon>
        <taxon>Paenibacillaceae</taxon>
        <taxon>Paenibacillus</taxon>
    </lineage>
</organism>
<evidence type="ECO:0000256" key="1">
    <source>
        <dbReference type="SAM" id="Phobius"/>
    </source>
</evidence>
<evidence type="ECO:0000313" key="3">
    <source>
        <dbReference type="EMBL" id="CAG7651682.1"/>
    </source>
</evidence>
<dbReference type="InterPro" id="IPR029051">
    <property type="entry name" value="DUF4352"/>
</dbReference>
<dbReference type="Proteomes" id="UP000730618">
    <property type="component" value="Unassembled WGS sequence"/>
</dbReference>
<evidence type="ECO:0000313" key="4">
    <source>
        <dbReference type="Proteomes" id="UP000730618"/>
    </source>
</evidence>
<keyword evidence="4" id="KW-1185">Reference proteome</keyword>
<dbReference type="Pfam" id="PF11611">
    <property type="entry name" value="DUF4352"/>
    <property type="match status" value="1"/>
</dbReference>
<protein>
    <recommendedName>
        <fullName evidence="2">DUF4352 domain-containing protein</fullName>
    </recommendedName>
</protein>
<dbReference type="EMBL" id="CAJVCE010000016">
    <property type="protein sequence ID" value="CAG7651682.1"/>
    <property type="molecule type" value="Genomic_DNA"/>
</dbReference>
<evidence type="ECO:0000259" key="2">
    <source>
        <dbReference type="Pfam" id="PF11611"/>
    </source>
</evidence>
<sequence length="215" mass="23674">MTDKLDGGKMKIDKPFYKKWWFWVVAVIVVFVAIGNKPEDKTTPRNTVAEAVIAKQNADAEKAEKAKQAEVKKEQQPVIAKLDEEVKAKNLSFVVSEPKITNVIGKNQFLQKKTENQYVVVKIKVTNNDKDARTIDSNMFKIKDSAGKEYSADSGADIYINESGNTFFLKKINPGLTASGHVVFEMPKDLKGLVITCDSGIGFMAGATAVVDLGI</sequence>
<gene>
    <name evidence="3" type="ORF">PAECIP111802_05024</name>
</gene>
<proteinExistence type="predicted"/>